<gene>
    <name evidence="11" type="ORF">LD004_12290</name>
</gene>
<dbReference type="RefSeq" id="WP_224440848.1">
    <property type="nucleotide sequence ID" value="NZ_CP072212.1"/>
</dbReference>
<dbReference type="SUPFAM" id="SSF46689">
    <property type="entry name" value="Homeodomain-like"/>
    <property type="match status" value="1"/>
</dbReference>
<evidence type="ECO:0000259" key="9">
    <source>
        <dbReference type="PROSITE" id="PS50109"/>
    </source>
</evidence>
<dbReference type="CDD" id="cd00082">
    <property type="entry name" value="HisKA"/>
    <property type="match status" value="1"/>
</dbReference>
<dbReference type="InterPro" id="IPR011047">
    <property type="entry name" value="Quinoprotein_ADH-like_sf"/>
</dbReference>
<dbReference type="InterPro" id="IPR036890">
    <property type="entry name" value="HATPase_C_sf"/>
</dbReference>
<dbReference type="InterPro" id="IPR003594">
    <property type="entry name" value="HATPase_dom"/>
</dbReference>
<dbReference type="InterPro" id="IPR004358">
    <property type="entry name" value="Sig_transdc_His_kin-like_C"/>
</dbReference>
<dbReference type="Pfam" id="PF00512">
    <property type="entry name" value="HisKA"/>
    <property type="match status" value="1"/>
</dbReference>
<feature type="domain" description="Response regulatory" evidence="10">
    <location>
        <begin position="1114"/>
        <end position="1229"/>
    </location>
</feature>
<dbReference type="SMART" id="SM00388">
    <property type="entry name" value="HisKA"/>
    <property type="match status" value="1"/>
</dbReference>
<name>A0AAW4SXH0_9BACE</name>
<dbReference type="GeneID" id="29453100"/>
<feature type="domain" description="HTH araC/xylS-type" evidence="8">
    <location>
        <begin position="1261"/>
        <end position="1360"/>
    </location>
</feature>
<dbReference type="InterPro" id="IPR009057">
    <property type="entry name" value="Homeodomain-like_sf"/>
</dbReference>
<dbReference type="Gene3D" id="2.130.10.10">
    <property type="entry name" value="YVTN repeat-like/Quinoprotein amine dehydrogenase"/>
    <property type="match status" value="2"/>
</dbReference>
<dbReference type="InterPro" id="IPR036097">
    <property type="entry name" value="HisK_dim/P_sf"/>
</dbReference>
<protein>
    <recommendedName>
        <fullName evidence="2">histidine kinase</fullName>
        <ecNumber evidence="2">2.7.13.3</ecNumber>
    </recommendedName>
</protein>
<feature type="domain" description="Histidine kinase" evidence="9">
    <location>
        <begin position="835"/>
        <end position="1061"/>
    </location>
</feature>
<dbReference type="SUPFAM" id="SSF52172">
    <property type="entry name" value="CheY-like"/>
    <property type="match status" value="1"/>
</dbReference>
<dbReference type="InterPro" id="IPR018060">
    <property type="entry name" value="HTH_AraC"/>
</dbReference>
<evidence type="ECO:0000256" key="4">
    <source>
        <dbReference type="ARBA" id="ARBA00023015"/>
    </source>
</evidence>
<dbReference type="Proteomes" id="UP001198461">
    <property type="component" value="Unassembled WGS sequence"/>
</dbReference>
<dbReference type="PANTHER" id="PTHR43547:SF2">
    <property type="entry name" value="HYBRID SIGNAL TRANSDUCTION HISTIDINE KINASE C"/>
    <property type="match status" value="1"/>
</dbReference>
<feature type="chain" id="PRO_5043318980" description="histidine kinase" evidence="7">
    <location>
        <begin position="23"/>
        <end position="1374"/>
    </location>
</feature>
<dbReference type="InterPro" id="IPR001789">
    <property type="entry name" value="Sig_transdc_resp-reg_receiver"/>
</dbReference>
<dbReference type="InterPro" id="IPR005467">
    <property type="entry name" value="His_kinase_dom"/>
</dbReference>
<dbReference type="Gene3D" id="2.60.40.10">
    <property type="entry name" value="Immunoglobulins"/>
    <property type="match status" value="1"/>
</dbReference>
<dbReference type="SUPFAM" id="SSF50969">
    <property type="entry name" value="YVTN repeat-like/Quinoprotein amine dehydrogenase"/>
    <property type="match status" value="1"/>
</dbReference>
<dbReference type="InterPro" id="IPR011044">
    <property type="entry name" value="Quino_amine_DH_bsu"/>
</dbReference>
<dbReference type="InterPro" id="IPR015943">
    <property type="entry name" value="WD40/YVTN_repeat-like_dom_sf"/>
</dbReference>
<keyword evidence="5" id="KW-0804">Transcription</keyword>
<dbReference type="SUPFAM" id="SSF50998">
    <property type="entry name" value="Quinoprotein alcohol dehydrogenase-like"/>
    <property type="match status" value="1"/>
</dbReference>
<evidence type="ECO:0000259" key="10">
    <source>
        <dbReference type="PROSITE" id="PS50110"/>
    </source>
</evidence>
<dbReference type="InterPro" id="IPR011110">
    <property type="entry name" value="Reg_prop"/>
</dbReference>
<sequence>MKNTLVSIMLLLMCHVSLVAQSPQLFTSSEGLSCSQIESLMQDSKGYIWISTSYGLSRFDGVQFDTFYHDDNDSLSLAGNKVVSVIEDNQGKIWVATTTNLQWYDSGNFDFRKIKFESLDAVQASSLSISGIAFAKDEDKLWISTSGRGIYALNVKTMQEEGAIHQYFNELLPTKYLRGIYFDSSQKMWVFLERGGIVLLDAPSLKVIRDIWSDEMKPFSSSIVVTSYCEDEFSGNLIIGTLNHGILIYDKQYGKIRRAKGKKASRTLAQSLTVGRNVIADSSFMLVGSEGEGVLFFNPLEEEIYSPTWTLGEISPFGQLKSSKIHALLNDKQGNLWLGLYMRGLFMIPKSTYGFRPVNLYANNDSANGGVCVTSILRSQNGELWVGSDGGGLYLISGNNKILNFSKHNSQLTNNSIMAMVEDKRGTIWIATYLGGLYTLAAGQKQIVPYSKLHDMKLSCLAYDKLQDILYVGSLGNGVKAISLSTNEIISITEEDTPFWTFTLYLNGVGDLWMGTAYGLYYYDNAIKKMQEINMPKRELKTQINACCQRGDTLWVGTNRGLIRYDVKNGQGKRYTRSDGLPCDVIETLQKTPAGDVWIGTLNGLSCLTPSTELFKNYYSQDGLQSNEFRFGATFVDKNGELYFGGNNGFTVFNPRRVNSYELPVLEPFFTRLTVLNETIKFNSESSILDAPIDQATRIILNYSDVIFSLDFSVVEFASPNKIVYAYKMEGYEESWQYMPSAYRSAIYRKLPPGEYVFKLKAYIEGSDFDKAAVKSIKIRVLPPWYRSWWAYIIYTFLLALVTKYLHSYWLRRRKRQAELVELQIKEAKLRMFTNLSHEIRTPLTLVMTPLNKFREKEQRPQQKEIYNLMYRNLQRILRLVNQIMDMRKIDNGQLSLKFNEIDLIIFLQDIMKSFEGLATQKHISFAFHSSYNDLKTWIDVANFDKVIFNLLSNAFKFTPEYGSIDVCVETKKKEERIGLPSIIKEYVEIKIYNTGQTISEENLERIFQRFVRVDEHHEQEGSGIGLHLAKVITELHHGLIKACNVDDKGVAFIVDIPLGNVHLSKNEMEVVDTVEDLYSIHRSKIEKIDNVSEFINIQLKDNEERSVVTNKKNVVIVDNNNDLLHYLSMELSRIYNIRIFSNGKEALQDIFENVPDAIITDLIMPQIGGIELCKKVKSNVKTSCVPVIVLTSLTDEESMAMCMNSGADRFLTKPVSLEVLKGSITQAISTREIIKNRLQMDAECKYEETTLDSYNDKLVLRVVDAIKKNIENSEYTVYELSRDIGLSRVHLNRKLKECMNISPVNLIKSIRLKQAAYLLAKHEVNISEVAYKVGFKSHSYFTNSFHEYFKMTPKEFMSAYSDSSDEELAHIIQ</sequence>
<dbReference type="InterPro" id="IPR011123">
    <property type="entry name" value="Y_Y_Y"/>
</dbReference>
<accession>A0AAW4SXH0</accession>
<dbReference type="PANTHER" id="PTHR43547">
    <property type="entry name" value="TWO-COMPONENT HISTIDINE KINASE"/>
    <property type="match status" value="1"/>
</dbReference>
<keyword evidence="7" id="KW-0732">Signal</keyword>
<dbReference type="Pfam" id="PF12833">
    <property type="entry name" value="HTH_18"/>
    <property type="match status" value="1"/>
</dbReference>
<dbReference type="Gene3D" id="3.40.50.2300">
    <property type="match status" value="1"/>
</dbReference>
<dbReference type="SUPFAM" id="SSF47384">
    <property type="entry name" value="Homodimeric domain of signal transducing histidine kinase"/>
    <property type="match status" value="1"/>
</dbReference>
<evidence type="ECO:0000313" key="12">
    <source>
        <dbReference type="Proteomes" id="UP001198461"/>
    </source>
</evidence>
<dbReference type="SMART" id="SM00448">
    <property type="entry name" value="REC"/>
    <property type="match status" value="1"/>
</dbReference>
<dbReference type="InterPro" id="IPR011006">
    <property type="entry name" value="CheY-like_superfamily"/>
</dbReference>
<evidence type="ECO:0000256" key="1">
    <source>
        <dbReference type="ARBA" id="ARBA00000085"/>
    </source>
</evidence>
<dbReference type="InterPro" id="IPR003661">
    <property type="entry name" value="HisK_dim/P_dom"/>
</dbReference>
<evidence type="ECO:0000256" key="6">
    <source>
        <dbReference type="PROSITE-ProRule" id="PRU00169"/>
    </source>
</evidence>
<dbReference type="SMART" id="SM00387">
    <property type="entry name" value="HATPase_c"/>
    <property type="match status" value="1"/>
</dbReference>
<feature type="modified residue" description="4-aspartylphosphate" evidence="6">
    <location>
        <position position="1162"/>
    </location>
</feature>
<dbReference type="PRINTS" id="PR00344">
    <property type="entry name" value="BCTRLSENSOR"/>
</dbReference>
<dbReference type="FunFam" id="1.10.287.130:FF:000045">
    <property type="entry name" value="Two-component system sensor histidine kinase/response regulator"/>
    <property type="match status" value="1"/>
</dbReference>
<evidence type="ECO:0000256" key="2">
    <source>
        <dbReference type="ARBA" id="ARBA00012438"/>
    </source>
</evidence>
<dbReference type="Pfam" id="PF02518">
    <property type="entry name" value="HATPase_c"/>
    <property type="match status" value="1"/>
</dbReference>
<dbReference type="PROSITE" id="PS01124">
    <property type="entry name" value="HTH_ARAC_FAMILY_2"/>
    <property type="match status" value="1"/>
</dbReference>
<dbReference type="Gene3D" id="1.10.287.130">
    <property type="match status" value="1"/>
</dbReference>
<feature type="signal peptide" evidence="7">
    <location>
        <begin position="1"/>
        <end position="22"/>
    </location>
</feature>
<dbReference type="Gene3D" id="3.30.565.10">
    <property type="entry name" value="Histidine kinase-like ATPase, C-terminal domain"/>
    <property type="match status" value="1"/>
</dbReference>
<dbReference type="SMART" id="SM00342">
    <property type="entry name" value="HTH_ARAC"/>
    <property type="match status" value="1"/>
</dbReference>
<dbReference type="Pfam" id="PF00072">
    <property type="entry name" value="Response_reg"/>
    <property type="match status" value="1"/>
</dbReference>
<evidence type="ECO:0000256" key="5">
    <source>
        <dbReference type="ARBA" id="ARBA00023163"/>
    </source>
</evidence>
<dbReference type="Gene3D" id="1.10.10.60">
    <property type="entry name" value="Homeodomain-like"/>
    <property type="match status" value="1"/>
</dbReference>
<dbReference type="CDD" id="cd17574">
    <property type="entry name" value="REC_OmpR"/>
    <property type="match status" value="1"/>
</dbReference>
<proteinExistence type="predicted"/>
<dbReference type="GO" id="GO:0000155">
    <property type="term" value="F:phosphorelay sensor kinase activity"/>
    <property type="evidence" value="ECO:0007669"/>
    <property type="project" value="InterPro"/>
</dbReference>
<dbReference type="PROSITE" id="PS50109">
    <property type="entry name" value="HIS_KIN"/>
    <property type="match status" value="1"/>
</dbReference>
<dbReference type="GO" id="GO:0003700">
    <property type="term" value="F:DNA-binding transcription factor activity"/>
    <property type="evidence" value="ECO:0007669"/>
    <property type="project" value="InterPro"/>
</dbReference>
<dbReference type="Pfam" id="PF07494">
    <property type="entry name" value="Reg_prop"/>
    <property type="match status" value="4"/>
</dbReference>
<dbReference type="EMBL" id="JAIWYE010000023">
    <property type="protein sequence ID" value="MCA4704394.1"/>
    <property type="molecule type" value="Genomic_DNA"/>
</dbReference>
<dbReference type="Pfam" id="PF07495">
    <property type="entry name" value="Y_Y_Y"/>
    <property type="match status" value="1"/>
</dbReference>
<organism evidence="11 12">
    <name type="scientific">Bacteroides xylanisolvens</name>
    <dbReference type="NCBI Taxonomy" id="371601"/>
    <lineage>
        <taxon>Bacteria</taxon>
        <taxon>Pseudomonadati</taxon>
        <taxon>Bacteroidota</taxon>
        <taxon>Bacteroidia</taxon>
        <taxon>Bacteroidales</taxon>
        <taxon>Bacteroidaceae</taxon>
        <taxon>Bacteroides</taxon>
    </lineage>
</organism>
<evidence type="ECO:0000256" key="3">
    <source>
        <dbReference type="ARBA" id="ARBA00022553"/>
    </source>
</evidence>
<reference evidence="11" key="1">
    <citation type="submission" date="2023-08" db="EMBL/GenBank/DDBJ databases">
        <title>Mucin Metabolism Genes Underlie the Key Renovations of Bacteroides xylanisolvens Genomes in Captive Great Apes.</title>
        <authorList>
            <person name="Nishida A.H."/>
        </authorList>
    </citation>
    <scope>NUCLEOTIDE SEQUENCE</scope>
    <source>
        <strain evidence="11">P13.H9</strain>
    </source>
</reference>
<dbReference type="SUPFAM" id="SSF55874">
    <property type="entry name" value="ATPase domain of HSP90 chaperone/DNA topoisomerase II/histidine kinase"/>
    <property type="match status" value="1"/>
</dbReference>
<dbReference type="GO" id="GO:0043565">
    <property type="term" value="F:sequence-specific DNA binding"/>
    <property type="evidence" value="ECO:0007669"/>
    <property type="project" value="InterPro"/>
</dbReference>
<dbReference type="EC" id="2.7.13.3" evidence="2"/>
<evidence type="ECO:0000256" key="7">
    <source>
        <dbReference type="SAM" id="SignalP"/>
    </source>
</evidence>
<dbReference type="PROSITE" id="PS50110">
    <property type="entry name" value="RESPONSE_REGULATORY"/>
    <property type="match status" value="1"/>
</dbReference>
<keyword evidence="4" id="KW-0805">Transcription regulation</keyword>
<comment type="caution">
    <text evidence="11">The sequence shown here is derived from an EMBL/GenBank/DDBJ whole genome shotgun (WGS) entry which is preliminary data.</text>
</comment>
<evidence type="ECO:0000313" key="11">
    <source>
        <dbReference type="EMBL" id="MCA4704394.1"/>
    </source>
</evidence>
<keyword evidence="3 6" id="KW-0597">Phosphoprotein</keyword>
<comment type="catalytic activity">
    <reaction evidence="1">
        <text>ATP + protein L-histidine = ADP + protein N-phospho-L-histidine.</text>
        <dbReference type="EC" id="2.7.13.3"/>
    </reaction>
</comment>
<evidence type="ECO:0000259" key="8">
    <source>
        <dbReference type="PROSITE" id="PS01124"/>
    </source>
</evidence>
<dbReference type="InterPro" id="IPR013783">
    <property type="entry name" value="Ig-like_fold"/>
</dbReference>